<keyword evidence="1" id="KW-0812">Transmembrane</keyword>
<dbReference type="AlphaFoldDB" id="A0A6C0DGI3"/>
<keyword evidence="1" id="KW-0472">Membrane</keyword>
<accession>A0A6C0DGI3</accession>
<evidence type="ECO:0000313" key="2">
    <source>
        <dbReference type="EMBL" id="QHT16038.1"/>
    </source>
</evidence>
<organism evidence="2">
    <name type="scientific">viral metagenome</name>
    <dbReference type="NCBI Taxonomy" id="1070528"/>
    <lineage>
        <taxon>unclassified sequences</taxon>
        <taxon>metagenomes</taxon>
        <taxon>organismal metagenomes</taxon>
    </lineage>
</organism>
<proteinExistence type="predicted"/>
<protein>
    <submittedName>
        <fullName evidence="2">Uncharacterized protein</fullName>
    </submittedName>
</protein>
<feature type="transmembrane region" description="Helical" evidence="1">
    <location>
        <begin position="38"/>
        <end position="57"/>
    </location>
</feature>
<evidence type="ECO:0000256" key="1">
    <source>
        <dbReference type="SAM" id="Phobius"/>
    </source>
</evidence>
<sequence>MEYNEVKYPRLVENGVKYFLNETLKQCRIFKEKYQNMIFNIGLLVLFLLILLATLIYKYKGKLSPIEKQKKDREKKQYILSKIQNFQQAKKRAHQELITGLPNWDNDYETIHNKIVY</sequence>
<dbReference type="EMBL" id="MN739615">
    <property type="protein sequence ID" value="QHT16038.1"/>
    <property type="molecule type" value="Genomic_DNA"/>
</dbReference>
<name>A0A6C0DGI3_9ZZZZ</name>
<reference evidence="2" key="1">
    <citation type="journal article" date="2020" name="Nature">
        <title>Giant virus diversity and host interactions through global metagenomics.</title>
        <authorList>
            <person name="Schulz F."/>
            <person name="Roux S."/>
            <person name="Paez-Espino D."/>
            <person name="Jungbluth S."/>
            <person name="Walsh D.A."/>
            <person name="Denef V.J."/>
            <person name="McMahon K.D."/>
            <person name="Konstantinidis K.T."/>
            <person name="Eloe-Fadrosh E.A."/>
            <person name="Kyrpides N.C."/>
            <person name="Woyke T."/>
        </authorList>
    </citation>
    <scope>NUCLEOTIDE SEQUENCE</scope>
    <source>
        <strain evidence="2">GVMAG-M-3300023174-182</strain>
    </source>
</reference>
<keyword evidence="1" id="KW-1133">Transmembrane helix</keyword>